<protein>
    <submittedName>
        <fullName evidence="4">Precorrin-6A/cobalt-precorrin-6A reductase</fullName>
        <ecNumber evidence="4">1.3.1.106</ecNumber>
        <ecNumber evidence="4">1.3.1.54</ecNumber>
    </submittedName>
</protein>
<dbReference type="EMBL" id="JAANOU010000001">
    <property type="protein sequence ID" value="NIH78962.1"/>
    <property type="molecule type" value="Genomic_DNA"/>
</dbReference>
<dbReference type="PROSITE" id="PS51014">
    <property type="entry name" value="COBK_CBIJ"/>
    <property type="match status" value="1"/>
</dbReference>
<dbReference type="Pfam" id="PF02571">
    <property type="entry name" value="CbiJ"/>
    <property type="match status" value="1"/>
</dbReference>
<organism evidence="4 5">
    <name type="scientific">Amycolatopsis viridis</name>
    <dbReference type="NCBI Taxonomy" id="185678"/>
    <lineage>
        <taxon>Bacteria</taxon>
        <taxon>Bacillati</taxon>
        <taxon>Actinomycetota</taxon>
        <taxon>Actinomycetes</taxon>
        <taxon>Pseudonocardiales</taxon>
        <taxon>Pseudonocardiaceae</taxon>
        <taxon>Amycolatopsis</taxon>
    </lineage>
</organism>
<evidence type="ECO:0000256" key="1">
    <source>
        <dbReference type="ARBA" id="ARBA00004953"/>
    </source>
</evidence>
<reference evidence="4 5" key="1">
    <citation type="submission" date="2020-03" db="EMBL/GenBank/DDBJ databases">
        <title>Sequencing the genomes of 1000 actinobacteria strains.</title>
        <authorList>
            <person name="Klenk H.-P."/>
        </authorList>
    </citation>
    <scope>NUCLEOTIDE SEQUENCE [LARGE SCALE GENOMIC DNA]</scope>
    <source>
        <strain evidence="4 5">DSM 45668</strain>
    </source>
</reference>
<dbReference type="NCBIfam" id="NF005968">
    <property type="entry name" value="PRK08057.1-2"/>
    <property type="match status" value="1"/>
</dbReference>
<evidence type="ECO:0000256" key="2">
    <source>
        <dbReference type="ARBA" id="ARBA00022573"/>
    </source>
</evidence>
<dbReference type="Proteomes" id="UP000754495">
    <property type="component" value="Unassembled WGS sequence"/>
</dbReference>
<dbReference type="InterPro" id="IPR003723">
    <property type="entry name" value="Precorrin-6x_reduct"/>
</dbReference>
<dbReference type="EC" id="1.3.1.54" evidence="4"/>
<evidence type="ECO:0000256" key="3">
    <source>
        <dbReference type="ARBA" id="ARBA00023002"/>
    </source>
</evidence>
<dbReference type="EC" id="1.3.1.106" evidence="4"/>
<gene>
    <name evidence="4" type="ORF">FHX46_001492</name>
</gene>
<evidence type="ECO:0000313" key="4">
    <source>
        <dbReference type="EMBL" id="NIH78962.1"/>
    </source>
</evidence>
<keyword evidence="3 4" id="KW-0560">Oxidoreductase</keyword>
<comment type="pathway">
    <text evidence="1">Cofactor biosynthesis; adenosylcobalamin biosynthesis.</text>
</comment>
<evidence type="ECO:0000313" key="5">
    <source>
        <dbReference type="Proteomes" id="UP000754495"/>
    </source>
</evidence>
<keyword evidence="5" id="KW-1185">Reference proteome</keyword>
<dbReference type="GO" id="GO:0016994">
    <property type="term" value="F:precorrin-6A reductase activity"/>
    <property type="evidence" value="ECO:0007669"/>
    <property type="project" value="UniProtKB-EC"/>
</dbReference>
<sequence>MTKVLVLGGTGEARALAAGLVSRGVAVTSSLAGRVASPRLPAGAVRVGGFGGPDGLARWLTEHGTAAVVDATHPFAERIGASAVTAAARARVPLLRLQRPGWRQGPGDDWHWVDTLEEAATLVERLGDRIFLTSGRQGLAAFARCTRPHFLARCVDPPEPPLPPRLEVLLDRGPYTVEGETALLREHRIDVLVTKDSGGAMTTAKLVAARQEGVPVVVVRRPPRPPGPPAPTVADVAAALDWVSAILGT</sequence>
<name>A0ABX0SPS6_9PSEU</name>
<proteinExistence type="predicted"/>
<dbReference type="PANTHER" id="PTHR36925:SF1">
    <property type="entry name" value="COBALT-PRECORRIN-6A REDUCTASE"/>
    <property type="match status" value="1"/>
</dbReference>
<accession>A0ABX0SPS6</accession>
<dbReference type="PANTHER" id="PTHR36925">
    <property type="entry name" value="COBALT-PRECORRIN-6A REDUCTASE"/>
    <property type="match status" value="1"/>
</dbReference>
<comment type="caution">
    <text evidence="4">The sequence shown here is derived from an EMBL/GenBank/DDBJ whole genome shotgun (WGS) entry which is preliminary data.</text>
</comment>
<dbReference type="NCBIfam" id="TIGR00715">
    <property type="entry name" value="precor6x_red"/>
    <property type="match status" value="1"/>
</dbReference>
<keyword evidence="2" id="KW-0169">Cobalamin biosynthesis</keyword>